<gene>
    <name evidence="1" type="ORF">FEV53_20030</name>
</gene>
<comment type="caution">
    <text evidence="1">The sequence shown here is derived from an EMBL/GenBank/DDBJ whole genome shotgun (WGS) entry which is preliminary data.</text>
</comment>
<sequence length="75" mass="8359">MISSKRLLKEQDAIADFCEAKGIEAGTLARPDRANQSLNRKAQAFLMQFNPAINKAGQEGEPLRPTVNRVLDKEF</sequence>
<dbReference type="OrthoDB" id="547419at2"/>
<evidence type="ECO:0000313" key="1">
    <source>
        <dbReference type="EMBL" id="TRD13721.1"/>
    </source>
</evidence>
<reference evidence="1 2" key="1">
    <citation type="submission" date="2019-06" db="EMBL/GenBank/DDBJ databases">
        <title>Paenimaribius caenipelagi gen. nov., sp. nov., isolated from a tidal flat.</title>
        <authorList>
            <person name="Yoon J.-H."/>
        </authorList>
    </citation>
    <scope>NUCLEOTIDE SEQUENCE [LARGE SCALE GENOMIC DNA]</scope>
    <source>
        <strain evidence="1 2">JBTF-M29</strain>
    </source>
</reference>
<keyword evidence="2" id="KW-1185">Reference proteome</keyword>
<dbReference type="AlphaFoldDB" id="A0A547PHX1"/>
<accession>A0A547PHX1</accession>
<protein>
    <submittedName>
        <fullName evidence="1">Uncharacterized protein</fullName>
    </submittedName>
</protein>
<proteinExistence type="predicted"/>
<organism evidence="1 2">
    <name type="scientific">Palleronia caenipelagi</name>
    <dbReference type="NCBI Taxonomy" id="2489174"/>
    <lineage>
        <taxon>Bacteria</taxon>
        <taxon>Pseudomonadati</taxon>
        <taxon>Pseudomonadota</taxon>
        <taxon>Alphaproteobacteria</taxon>
        <taxon>Rhodobacterales</taxon>
        <taxon>Roseobacteraceae</taxon>
        <taxon>Palleronia</taxon>
    </lineage>
</organism>
<name>A0A547PHX1_9RHOB</name>
<dbReference type="EMBL" id="VFSV01000114">
    <property type="protein sequence ID" value="TRD13721.1"/>
    <property type="molecule type" value="Genomic_DNA"/>
</dbReference>
<dbReference type="Proteomes" id="UP000318590">
    <property type="component" value="Unassembled WGS sequence"/>
</dbReference>
<evidence type="ECO:0000313" key="2">
    <source>
        <dbReference type="Proteomes" id="UP000318590"/>
    </source>
</evidence>